<comment type="caution">
    <text evidence="1">The sequence shown here is derived from an EMBL/GenBank/DDBJ whole genome shotgun (WGS) entry which is preliminary data.</text>
</comment>
<dbReference type="Proteomes" id="UP001501591">
    <property type="component" value="Unassembled WGS sequence"/>
</dbReference>
<dbReference type="EMBL" id="BAABCP010000001">
    <property type="protein sequence ID" value="GAA3927450.1"/>
    <property type="molecule type" value="Genomic_DNA"/>
</dbReference>
<accession>A0ABP7MS40</accession>
<reference evidence="2" key="1">
    <citation type="journal article" date="2019" name="Int. J. Syst. Evol. Microbiol.">
        <title>The Global Catalogue of Microorganisms (GCM) 10K type strain sequencing project: providing services to taxonomists for standard genome sequencing and annotation.</title>
        <authorList>
            <consortium name="The Broad Institute Genomics Platform"/>
            <consortium name="The Broad Institute Genome Sequencing Center for Infectious Disease"/>
            <person name="Wu L."/>
            <person name="Ma J."/>
        </authorList>
    </citation>
    <scope>NUCLEOTIDE SEQUENCE [LARGE SCALE GENOMIC DNA]</scope>
    <source>
        <strain evidence="2">JCM 17024</strain>
    </source>
</reference>
<protein>
    <submittedName>
        <fullName evidence="1">Uncharacterized protein</fullName>
    </submittedName>
</protein>
<gene>
    <name evidence="1" type="ORF">GCM10022383_03100</name>
</gene>
<proteinExistence type="predicted"/>
<name>A0ABP7MS40_9MICO</name>
<sequence length="96" mass="9961">MIGPHWSLPPRQVFTFESKNAWICASVIVDVFVKTASLMMLPAEKPSSEVFTGPPATVDTADVDAAVTGEADAAAGATVTKTIATAAASALRRRTA</sequence>
<evidence type="ECO:0000313" key="1">
    <source>
        <dbReference type="EMBL" id="GAA3927450.1"/>
    </source>
</evidence>
<keyword evidence="2" id="KW-1185">Reference proteome</keyword>
<evidence type="ECO:0000313" key="2">
    <source>
        <dbReference type="Proteomes" id="UP001501591"/>
    </source>
</evidence>
<organism evidence="1 2">
    <name type="scientific">Microbacterium soli</name>
    <dbReference type="NCBI Taxonomy" id="446075"/>
    <lineage>
        <taxon>Bacteria</taxon>
        <taxon>Bacillati</taxon>
        <taxon>Actinomycetota</taxon>
        <taxon>Actinomycetes</taxon>
        <taxon>Micrococcales</taxon>
        <taxon>Microbacteriaceae</taxon>
        <taxon>Microbacterium</taxon>
    </lineage>
</organism>